<feature type="transmembrane region" description="Helical" evidence="6">
    <location>
        <begin position="166"/>
        <end position="184"/>
    </location>
</feature>
<dbReference type="RefSeq" id="WP_344802116.1">
    <property type="nucleotide sequence ID" value="NZ_BAABAB010000007.1"/>
</dbReference>
<keyword evidence="2" id="KW-1003">Cell membrane</keyword>
<keyword evidence="4 6" id="KW-1133">Transmembrane helix</keyword>
<dbReference type="Proteomes" id="UP001501490">
    <property type="component" value="Unassembled WGS sequence"/>
</dbReference>
<name>A0ABP6ZME8_9ACTN</name>
<feature type="transmembrane region" description="Helical" evidence="6">
    <location>
        <begin position="204"/>
        <end position="224"/>
    </location>
</feature>
<evidence type="ECO:0000313" key="8">
    <source>
        <dbReference type="Proteomes" id="UP001501490"/>
    </source>
</evidence>
<evidence type="ECO:0000256" key="2">
    <source>
        <dbReference type="ARBA" id="ARBA00022475"/>
    </source>
</evidence>
<evidence type="ECO:0000256" key="4">
    <source>
        <dbReference type="ARBA" id="ARBA00022989"/>
    </source>
</evidence>
<sequence>MADKGLKHDSVGLFGGTLLGISSVAPAYVLTATVGILALAVGEKTPVVIIAGFLPMFFAAYAYREFNKVMPDSGTSFTWTSKAFGPYIGWIGGWTAVIATVIVLSNLAGVAVQFLYQFIGAIVQSETISDLWTVKAVNVVTCLAFLAVATWVAYRGIDATERVQIILVSFQMIMLLIFAVFAIAKHETTGTGTDFSWSWFSPSGLTLSAFILGLSGSIFGFWGWDTALTVNEESKDSDTTPGKAALLCVLSILATYLIVTIAMQMYAGMGTTGLGLKNEDVSDNVFGNLAEPILGFPLSLGLYLAVLASSAASLITTFLPTSRTLLAMAAYGAMPKRFAHIHPKYKSPSTATFAAGIGAAIFYTVMTILSEKVLTDTILSLGIMICFYYGLVAFGCIWFFRKMLFENTFNIVFKFVFPLLGGLGLFWVLIITLRDSADPEYGSGASVFGIGLVLVLGLGLILIGIVFMLIMRARQPAFFRNETLKHEAAHNMKQHEHLDF</sequence>
<reference evidence="8" key="1">
    <citation type="journal article" date="2019" name="Int. J. Syst. Evol. Microbiol.">
        <title>The Global Catalogue of Microorganisms (GCM) 10K type strain sequencing project: providing services to taxonomists for standard genome sequencing and annotation.</title>
        <authorList>
            <consortium name="The Broad Institute Genomics Platform"/>
            <consortium name="The Broad Institute Genome Sequencing Center for Infectious Disease"/>
            <person name="Wu L."/>
            <person name="Ma J."/>
        </authorList>
    </citation>
    <scope>NUCLEOTIDE SEQUENCE [LARGE SCALE GENOMIC DNA]</scope>
    <source>
        <strain evidence="8">JCM 16929</strain>
    </source>
</reference>
<dbReference type="Gene3D" id="1.20.1740.10">
    <property type="entry name" value="Amino acid/polyamine transporter I"/>
    <property type="match status" value="1"/>
</dbReference>
<keyword evidence="8" id="KW-1185">Reference proteome</keyword>
<evidence type="ECO:0000256" key="3">
    <source>
        <dbReference type="ARBA" id="ARBA00022692"/>
    </source>
</evidence>
<feature type="transmembrane region" description="Helical" evidence="6">
    <location>
        <begin position="47"/>
        <end position="66"/>
    </location>
</feature>
<evidence type="ECO:0000256" key="1">
    <source>
        <dbReference type="ARBA" id="ARBA00004651"/>
    </source>
</evidence>
<accession>A0ABP6ZME8</accession>
<keyword evidence="5 6" id="KW-0472">Membrane</keyword>
<dbReference type="PANTHER" id="PTHR42770">
    <property type="entry name" value="AMINO ACID TRANSPORTER-RELATED"/>
    <property type="match status" value="1"/>
</dbReference>
<feature type="transmembrane region" description="Helical" evidence="6">
    <location>
        <begin position="244"/>
        <end position="267"/>
    </location>
</feature>
<feature type="transmembrane region" description="Helical" evidence="6">
    <location>
        <begin position="378"/>
        <end position="400"/>
    </location>
</feature>
<comment type="subcellular location">
    <subcellularLocation>
        <location evidence="1">Cell membrane</location>
        <topology evidence="1">Multi-pass membrane protein</topology>
    </subcellularLocation>
</comment>
<feature type="transmembrane region" description="Helical" evidence="6">
    <location>
        <begin position="87"/>
        <end position="116"/>
    </location>
</feature>
<feature type="transmembrane region" description="Helical" evidence="6">
    <location>
        <begin position="412"/>
        <end position="433"/>
    </location>
</feature>
<dbReference type="PANTHER" id="PTHR42770:SF7">
    <property type="entry name" value="MEMBRANE PROTEIN"/>
    <property type="match status" value="1"/>
</dbReference>
<dbReference type="PIRSF" id="PIRSF006060">
    <property type="entry name" value="AA_transporter"/>
    <property type="match status" value="1"/>
</dbReference>
<dbReference type="InterPro" id="IPR002293">
    <property type="entry name" value="AA/rel_permease1"/>
</dbReference>
<feature type="transmembrane region" description="Helical" evidence="6">
    <location>
        <begin position="12"/>
        <end position="41"/>
    </location>
</feature>
<dbReference type="Pfam" id="PF13520">
    <property type="entry name" value="AA_permease_2"/>
    <property type="match status" value="1"/>
</dbReference>
<gene>
    <name evidence="7" type="ORF">GCM10022236_10650</name>
</gene>
<proteinExistence type="predicted"/>
<organism evidence="7 8">
    <name type="scientific">Microlunatus ginsengisoli</name>
    <dbReference type="NCBI Taxonomy" id="363863"/>
    <lineage>
        <taxon>Bacteria</taxon>
        <taxon>Bacillati</taxon>
        <taxon>Actinomycetota</taxon>
        <taxon>Actinomycetes</taxon>
        <taxon>Propionibacteriales</taxon>
        <taxon>Propionibacteriaceae</taxon>
        <taxon>Microlunatus</taxon>
    </lineage>
</organism>
<feature type="transmembrane region" description="Helical" evidence="6">
    <location>
        <begin position="445"/>
        <end position="470"/>
    </location>
</feature>
<dbReference type="EMBL" id="BAABAB010000007">
    <property type="protein sequence ID" value="GAA3610823.1"/>
    <property type="molecule type" value="Genomic_DNA"/>
</dbReference>
<feature type="transmembrane region" description="Helical" evidence="6">
    <location>
        <begin position="136"/>
        <end position="154"/>
    </location>
</feature>
<dbReference type="InterPro" id="IPR050367">
    <property type="entry name" value="APC_superfamily"/>
</dbReference>
<feature type="transmembrane region" description="Helical" evidence="6">
    <location>
        <begin position="347"/>
        <end position="366"/>
    </location>
</feature>
<keyword evidence="3 6" id="KW-0812">Transmembrane</keyword>
<feature type="transmembrane region" description="Helical" evidence="6">
    <location>
        <begin position="302"/>
        <end position="326"/>
    </location>
</feature>
<evidence type="ECO:0000256" key="5">
    <source>
        <dbReference type="ARBA" id="ARBA00023136"/>
    </source>
</evidence>
<comment type="caution">
    <text evidence="7">The sequence shown here is derived from an EMBL/GenBank/DDBJ whole genome shotgun (WGS) entry which is preliminary data.</text>
</comment>
<evidence type="ECO:0000313" key="7">
    <source>
        <dbReference type="EMBL" id="GAA3610823.1"/>
    </source>
</evidence>
<evidence type="ECO:0000256" key="6">
    <source>
        <dbReference type="SAM" id="Phobius"/>
    </source>
</evidence>
<protein>
    <submittedName>
        <fullName evidence="7">APC family permease</fullName>
    </submittedName>
</protein>